<comment type="similarity">
    <text evidence="6 7">Belongs to the polyphosphate kinase 1 (PPK1) family.</text>
</comment>
<keyword evidence="3 6" id="KW-0547">Nucleotide-binding</keyword>
<dbReference type="PANTHER" id="PTHR30218:SF0">
    <property type="entry name" value="POLYPHOSPHATE KINASE"/>
    <property type="match status" value="1"/>
</dbReference>
<comment type="catalytic activity">
    <reaction evidence="6 7">
        <text>[phosphate](n) + ATP = [phosphate](n+1) + ADP</text>
        <dbReference type="Rhea" id="RHEA:19573"/>
        <dbReference type="Rhea" id="RHEA-COMP:9859"/>
        <dbReference type="Rhea" id="RHEA-COMP:14280"/>
        <dbReference type="ChEBI" id="CHEBI:16838"/>
        <dbReference type="ChEBI" id="CHEBI:30616"/>
        <dbReference type="ChEBI" id="CHEBI:456216"/>
        <dbReference type="EC" id="2.7.4.1"/>
    </reaction>
</comment>
<feature type="binding site" evidence="6">
    <location>
        <position position="381"/>
    </location>
    <ligand>
        <name>Mg(2+)</name>
        <dbReference type="ChEBI" id="CHEBI:18420"/>
    </ligand>
</feature>
<feature type="binding site" evidence="6">
    <location>
        <position position="474"/>
    </location>
    <ligand>
        <name>ATP</name>
        <dbReference type="ChEBI" id="CHEBI:30616"/>
    </ligand>
</feature>
<evidence type="ECO:0000259" key="8">
    <source>
        <dbReference type="Pfam" id="PF02503"/>
    </source>
</evidence>
<comment type="caution">
    <text evidence="12">The sequence shown here is derived from an EMBL/GenBank/DDBJ whole genome shotgun (WGS) entry which is preliminary data.</text>
</comment>
<comment type="cofactor">
    <cofactor evidence="6">
        <name>Mg(2+)</name>
        <dbReference type="ChEBI" id="CHEBI:18420"/>
    </cofactor>
</comment>
<keyword evidence="5 6" id="KW-0067">ATP-binding</keyword>
<dbReference type="NCBIfam" id="TIGR03705">
    <property type="entry name" value="poly_P_kin"/>
    <property type="match status" value="1"/>
</dbReference>
<evidence type="ECO:0000259" key="10">
    <source>
        <dbReference type="Pfam" id="PF13090"/>
    </source>
</evidence>
<dbReference type="InterPro" id="IPR025198">
    <property type="entry name" value="PPK_N_dom"/>
</dbReference>
<dbReference type="HAMAP" id="MF_00347">
    <property type="entry name" value="Polyphosphate_kinase"/>
    <property type="match status" value="1"/>
</dbReference>
<dbReference type="SUPFAM" id="SSF143724">
    <property type="entry name" value="PHP14-like"/>
    <property type="match status" value="1"/>
</dbReference>
<evidence type="ECO:0000256" key="6">
    <source>
        <dbReference type="HAMAP-Rule" id="MF_00347"/>
    </source>
</evidence>
<dbReference type="InterPro" id="IPR024953">
    <property type="entry name" value="PP_kinase_middle"/>
</dbReference>
<evidence type="ECO:0000256" key="7">
    <source>
        <dbReference type="RuleBase" id="RU003800"/>
    </source>
</evidence>
<dbReference type="SUPFAM" id="SSF140356">
    <property type="entry name" value="PPK N-terminal domain-like"/>
    <property type="match status" value="1"/>
</dbReference>
<evidence type="ECO:0000256" key="1">
    <source>
        <dbReference type="ARBA" id="ARBA00022553"/>
    </source>
</evidence>
<dbReference type="GO" id="GO:0006799">
    <property type="term" value="P:polyphosphate biosynthetic process"/>
    <property type="evidence" value="ECO:0007669"/>
    <property type="project" value="UniProtKB-UniRule"/>
</dbReference>
<dbReference type="PANTHER" id="PTHR30218">
    <property type="entry name" value="POLYPHOSPHATE KINASE"/>
    <property type="match status" value="1"/>
</dbReference>
<dbReference type="GO" id="GO:0009358">
    <property type="term" value="C:polyphosphate kinase complex"/>
    <property type="evidence" value="ECO:0007669"/>
    <property type="project" value="InterPro"/>
</dbReference>
<comment type="function">
    <text evidence="6 7">Catalyzes the reversible transfer of the terminal phosphate of ATP to form a long-chain polyphosphate (polyP).</text>
</comment>
<sequence>MAKTPESPIQGIYCNREYSWLLFDRRVLDQASDPSNPLLERCKFLAIFQSNLDEFFMVRVGSLLNEKRLAPDARENKTQLTAEEQLDIILSEVKKLYKESASVYQTIARELNAHGVRLMRPHELSPRKRTLCLNYFLSAVLPLLSPMVLDAKHPLIRFENQHIYLVYELLRDGRPMIGVMAVPPSAERLFRIPGGRKVNLITLEDLVSEFGALAFPGYTVVSRTLVRVTRNADFDTRVDDTDLEYDFDFSSYMKHKVENRSRQDAVRVEIDKNGGAVKSFLLENLDLKKQYCFKVESYMDYKFLFSLERFFEEKELSSLRYAPFKGRVAEDLLPPQSLIARVKEGDVFLSYPYDSMEPLIRLLNECAEDERVVSIKITIYRLDRHSRIVEALKRASENGKEVTVVIELCARFDEENNMYFASVLKEAGCTIIYGMQNFKVHSKIISILLSEHGKIGYITHLGTGNYNEKTSKQYTDLNVITADEEIGEDGAAFFRNVAICNTEYDYKRLLIAPEGLKKGLIERIDGQIALAREGKPAFITAKMNSLTDKELIVKLVEAGKAGVKVRLIVRGICCLVAGIEGETDNISVISIVGRFLEHSRVYCFGEGEEMEMYISSADLMTRNTNKRVEIATPVLDKTIRKRIYHILETMFSDNVKARRLLPDGSYAPAGREGEPLDAQDYFLHHVM</sequence>
<feature type="binding site" evidence="6">
    <location>
        <position position="570"/>
    </location>
    <ligand>
        <name>ATP</name>
        <dbReference type="ChEBI" id="CHEBI:30616"/>
    </ligand>
</feature>
<dbReference type="PIRSF" id="PIRSF015589">
    <property type="entry name" value="PP_kinase"/>
    <property type="match status" value="1"/>
</dbReference>
<dbReference type="Pfam" id="PF02503">
    <property type="entry name" value="PP_kinase"/>
    <property type="match status" value="1"/>
</dbReference>
<dbReference type="EC" id="2.7.4.1" evidence="6 7"/>
<dbReference type="InterPro" id="IPR036830">
    <property type="entry name" value="PP_kinase_middle_dom_sf"/>
</dbReference>
<keyword evidence="4 6" id="KW-0418">Kinase</keyword>
<accession>A0A9D2G4W7</accession>
<feature type="binding site" evidence="6">
    <location>
        <position position="51"/>
    </location>
    <ligand>
        <name>ATP</name>
        <dbReference type="ChEBI" id="CHEBI:30616"/>
    </ligand>
</feature>
<reference evidence="12" key="1">
    <citation type="journal article" date="2021" name="PeerJ">
        <title>Extensive microbial diversity within the chicken gut microbiome revealed by metagenomics and culture.</title>
        <authorList>
            <person name="Gilroy R."/>
            <person name="Ravi A."/>
            <person name="Getino M."/>
            <person name="Pursley I."/>
            <person name="Horton D.L."/>
            <person name="Alikhan N.F."/>
            <person name="Baker D."/>
            <person name="Gharbi K."/>
            <person name="Hall N."/>
            <person name="Watson M."/>
            <person name="Adriaenssens E.M."/>
            <person name="Foster-Nyarko E."/>
            <person name="Jarju S."/>
            <person name="Secka A."/>
            <person name="Antonio M."/>
            <person name="Oren A."/>
            <person name="Chaudhuri R.R."/>
            <person name="La Ragione R."/>
            <person name="Hildebrand F."/>
            <person name="Pallen M.J."/>
        </authorList>
    </citation>
    <scope>NUCLEOTIDE SEQUENCE</scope>
    <source>
        <strain evidence="12">ChiW7-2402</strain>
    </source>
</reference>
<dbReference type="GO" id="GO:0046872">
    <property type="term" value="F:metal ion binding"/>
    <property type="evidence" value="ECO:0007669"/>
    <property type="project" value="UniProtKB-KW"/>
</dbReference>
<organism evidence="12 13">
    <name type="scientific">Candidatus Gallimonas intestinavium</name>
    <dbReference type="NCBI Taxonomy" id="2838603"/>
    <lineage>
        <taxon>Bacteria</taxon>
        <taxon>Bacillati</taxon>
        <taxon>Bacillota</taxon>
        <taxon>Clostridia</taxon>
        <taxon>Candidatus Gallimonas</taxon>
    </lineage>
</organism>
<dbReference type="GO" id="GO:0008976">
    <property type="term" value="F:polyphosphate kinase activity"/>
    <property type="evidence" value="ECO:0007669"/>
    <property type="project" value="UniProtKB-UniRule"/>
</dbReference>
<reference evidence="12" key="2">
    <citation type="submission" date="2021-04" db="EMBL/GenBank/DDBJ databases">
        <authorList>
            <person name="Gilroy R."/>
        </authorList>
    </citation>
    <scope>NUCLEOTIDE SEQUENCE</scope>
    <source>
        <strain evidence="12">ChiW7-2402</strain>
    </source>
</reference>
<name>A0A9D2G4W7_9FIRM</name>
<keyword evidence="6" id="KW-0460">Magnesium</keyword>
<dbReference type="Gene3D" id="1.20.58.310">
    <property type="entry name" value="Polyphosphate kinase N-terminal domain"/>
    <property type="match status" value="1"/>
</dbReference>
<dbReference type="Gene3D" id="3.30.870.10">
    <property type="entry name" value="Endonuclease Chain A"/>
    <property type="match status" value="2"/>
</dbReference>
<keyword evidence="2 6" id="KW-0808">Transferase</keyword>
<feature type="domain" description="Polyphosphate kinase C-terminal" evidence="10">
    <location>
        <begin position="509"/>
        <end position="672"/>
    </location>
</feature>
<protein>
    <recommendedName>
        <fullName evidence="6 7">Polyphosphate kinase</fullName>
        <ecNumber evidence="6 7">2.7.4.1</ecNumber>
    </recommendedName>
    <alternativeName>
        <fullName evidence="6">ATP-polyphosphate phosphotransferase</fullName>
    </alternativeName>
    <alternativeName>
        <fullName evidence="6">Polyphosphoric acid kinase</fullName>
    </alternativeName>
</protein>
<proteinExistence type="inferred from homology"/>
<feature type="binding site" evidence="6">
    <location>
        <position position="598"/>
    </location>
    <ligand>
        <name>ATP</name>
        <dbReference type="ChEBI" id="CHEBI:30616"/>
    </ligand>
</feature>
<evidence type="ECO:0000256" key="5">
    <source>
        <dbReference type="ARBA" id="ARBA00022840"/>
    </source>
</evidence>
<gene>
    <name evidence="12" type="primary">ppk1</name>
    <name evidence="6" type="synonym">ppk</name>
    <name evidence="12" type="ORF">H9964_06575</name>
</gene>
<dbReference type="Gene3D" id="3.30.1840.10">
    <property type="entry name" value="Polyphosphate kinase middle domain"/>
    <property type="match status" value="1"/>
</dbReference>
<feature type="active site" description="Phosphohistidine intermediate" evidence="6">
    <location>
        <position position="441"/>
    </location>
</feature>
<evidence type="ECO:0000313" key="13">
    <source>
        <dbReference type="Proteomes" id="UP000824102"/>
    </source>
</evidence>
<evidence type="ECO:0000259" key="11">
    <source>
        <dbReference type="Pfam" id="PF17941"/>
    </source>
</evidence>
<comment type="PTM">
    <text evidence="6 7">An intermediate of this reaction is the autophosphorylated ppk in which a phosphate is covalently linked to a histidine residue through a N-P bond.</text>
</comment>
<dbReference type="InterPro" id="IPR036832">
    <property type="entry name" value="PPK_N_dom_sf"/>
</dbReference>
<evidence type="ECO:0000259" key="9">
    <source>
        <dbReference type="Pfam" id="PF13089"/>
    </source>
</evidence>
<evidence type="ECO:0000256" key="2">
    <source>
        <dbReference type="ARBA" id="ARBA00022679"/>
    </source>
</evidence>
<keyword evidence="1 6" id="KW-0597">Phosphoprotein</keyword>
<feature type="domain" description="Polyphosphate kinase N-terminal" evidence="9">
    <location>
        <begin position="13"/>
        <end position="118"/>
    </location>
</feature>
<dbReference type="Proteomes" id="UP000824102">
    <property type="component" value="Unassembled WGS sequence"/>
</dbReference>
<evidence type="ECO:0000256" key="3">
    <source>
        <dbReference type="ARBA" id="ARBA00022741"/>
    </source>
</evidence>
<dbReference type="InterPro" id="IPR041108">
    <property type="entry name" value="PP_kinase_C_1"/>
</dbReference>
<feature type="domain" description="Polyphosphate kinase C-terminal" evidence="11">
    <location>
        <begin position="338"/>
        <end position="498"/>
    </location>
</feature>
<dbReference type="CDD" id="cd09169">
    <property type="entry name" value="PLDc_PPK1_C2_unchar"/>
    <property type="match status" value="1"/>
</dbReference>
<keyword evidence="6" id="KW-0479">Metal-binding</keyword>
<dbReference type="EMBL" id="DXBB01000090">
    <property type="protein sequence ID" value="HIZ73228.1"/>
    <property type="molecule type" value="Genomic_DNA"/>
</dbReference>
<dbReference type="InterPro" id="IPR003414">
    <property type="entry name" value="PP_kinase"/>
</dbReference>
<dbReference type="AlphaFoldDB" id="A0A9D2G4W7"/>
<dbReference type="Pfam" id="PF17941">
    <property type="entry name" value="PP_kinase_C_1"/>
    <property type="match status" value="1"/>
</dbReference>
<feature type="binding site" evidence="6">
    <location>
        <position position="411"/>
    </location>
    <ligand>
        <name>Mg(2+)</name>
        <dbReference type="ChEBI" id="CHEBI:18420"/>
    </ligand>
</feature>
<evidence type="ECO:0000256" key="4">
    <source>
        <dbReference type="ARBA" id="ARBA00022777"/>
    </source>
</evidence>
<dbReference type="Pfam" id="PF13089">
    <property type="entry name" value="PP_kinase_N"/>
    <property type="match status" value="1"/>
</dbReference>
<dbReference type="Pfam" id="PF13090">
    <property type="entry name" value="PP_kinase_C"/>
    <property type="match status" value="1"/>
</dbReference>
<evidence type="ECO:0000313" key="12">
    <source>
        <dbReference type="EMBL" id="HIZ73228.1"/>
    </source>
</evidence>
<dbReference type="GO" id="GO:0005524">
    <property type="term" value="F:ATP binding"/>
    <property type="evidence" value="ECO:0007669"/>
    <property type="project" value="UniProtKB-KW"/>
</dbReference>
<feature type="domain" description="Polyphosphate kinase middle" evidence="8">
    <location>
        <begin position="131"/>
        <end position="307"/>
    </location>
</feature>
<dbReference type="InterPro" id="IPR025200">
    <property type="entry name" value="PPK_C_dom2"/>
</dbReference>
<dbReference type="SUPFAM" id="SSF56024">
    <property type="entry name" value="Phospholipase D/nuclease"/>
    <property type="match status" value="2"/>
</dbReference>